<accession>A0A562VA01</accession>
<dbReference type="GO" id="GO:0016740">
    <property type="term" value="F:transferase activity"/>
    <property type="evidence" value="ECO:0007669"/>
    <property type="project" value="UniProtKB-KW"/>
</dbReference>
<dbReference type="Proteomes" id="UP000321617">
    <property type="component" value="Unassembled WGS sequence"/>
</dbReference>
<dbReference type="AlphaFoldDB" id="A0A562VA01"/>
<dbReference type="RefSeq" id="WP_147132107.1">
    <property type="nucleotide sequence ID" value="NZ_BAABIJ010000001.1"/>
</dbReference>
<feature type="domain" description="Aminoglycoside phosphotransferase" evidence="1">
    <location>
        <begin position="110"/>
        <end position="178"/>
    </location>
</feature>
<dbReference type="InterPro" id="IPR011009">
    <property type="entry name" value="Kinase-like_dom_sf"/>
</dbReference>
<dbReference type="Pfam" id="PF01636">
    <property type="entry name" value="APH"/>
    <property type="match status" value="1"/>
</dbReference>
<reference evidence="2 3" key="1">
    <citation type="journal article" date="2013" name="Stand. Genomic Sci.">
        <title>Genomic Encyclopedia of Type Strains, Phase I: The one thousand microbial genomes (KMG-I) project.</title>
        <authorList>
            <person name="Kyrpides N.C."/>
            <person name="Woyke T."/>
            <person name="Eisen J.A."/>
            <person name="Garrity G."/>
            <person name="Lilburn T.G."/>
            <person name="Beck B.J."/>
            <person name="Whitman W.B."/>
            <person name="Hugenholtz P."/>
            <person name="Klenk H.P."/>
        </authorList>
    </citation>
    <scope>NUCLEOTIDE SEQUENCE [LARGE SCALE GENOMIC DNA]</scope>
    <source>
        <strain evidence="2 3">DSM 45044</strain>
    </source>
</reference>
<protein>
    <submittedName>
        <fullName evidence="2">Phosphotransferase family enzyme</fullName>
    </submittedName>
</protein>
<organism evidence="2 3">
    <name type="scientific">Stackebrandtia albiflava</name>
    <dbReference type="NCBI Taxonomy" id="406432"/>
    <lineage>
        <taxon>Bacteria</taxon>
        <taxon>Bacillati</taxon>
        <taxon>Actinomycetota</taxon>
        <taxon>Actinomycetes</taxon>
        <taxon>Glycomycetales</taxon>
        <taxon>Glycomycetaceae</taxon>
        <taxon>Stackebrandtia</taxon>
    </lineage>
</organism>
<dbReference type="InterPro" id="IPR002575">
    <property type="entry name" value="Aminoglycoside_PTrfase"/>
</dbReference>
<dbReference type="Gene3D" id="3.90.1200.10">
    <property type="match status" value="1"/>
</dbReference>
<comment type="caution">
    <text evidence="2">The sequence shown here is derived from an EMBL/GenBank/DDBJ whole genome shotgun (WGS) entry which is preliminary data.</text>
</comment>
<evidence type="ECO:0000313" key="3">
    <source>
        <dbReference type="Proteomes" id="UP000321617"/>
    </source>
</evidence>
<proteinExistence type="predicted"/>
<keyword evidence="3" id="KW-1185">Reference proteome</keyword>
<sequence length="251" mass="28001">MTDEVLHGGVNRVVRVAHTVHRPVGDWSETVHRLLNHVTGLGFTGAPRAHGIDPLGHEVLDFVAGDTPDERDDALIRDDANLTAVAAMLRAYHDATADFPMQPADHWYFPPREPAEVICHGDVAPYNTVYRDGRPVAFIDFDTAHPGPRVWDVAYAAYRFVPLSQDGPPVDEQARRLRLFADGYGLSLPDREQLVDVAVERLRHLIAHMRDRAGAGHPAFASHLADGHDRLYETDRAHLRAHRDHLTAALR</sequence>
<keyword evidence="2" id="KW-0808">Transferase</keyword>
<evidence type="ECO:0000259" key="1">
    <source>
        <dbReference type="Pfam" id="PF01636"/>
    </source>
</evidence>
<evidence type="ECO:0000313" key="2">
    <source>
        <dbReference type="EMBL" id="TWJ14678.1"/>
    </source>
</evidence>
<name>A0A562VA01_9ACTN</name>
<dbReference type="EMBL" id="VLLL01000005">
    <property type="protein sequence ID" value="TWJ14678.1"/>
    <property type="molecule type" value="Genomic_DNA"/>
</dbReference>
<gene>
    <name evidence="2" type="ORF">LX16_0365</name>
</gene>
<dbReference type="OrthoDB" id="236897at2"/>
<dbReference type="SUPFAM" id="SSF56112">
    <property type="entry name" value="Protein kinase-like (PK-like)"/>
    <property type="match status" value="1"/>
</dbReference>